<organism evidence="1">
    <name type="scientific">Moorella thermoacetica Y72</name>
    <dbReference type="NCBI Taxonomy" id="1325331"/>
    <lineage>
        <taxon>Bacteria</taxon>
        <taxon>Bacillati</taxon>
        <taxon>Bacillota</taxon>
        <taxon>Clostridia</taxon>
        <taxon>Neomoorellales</taxon>
        <taxon>Neomoorellaceae</taxon>
        <taxon>Neomoorella</taxon>
    </lineage>
</organism>
<sequence>MKSTIRGHPLRQLPGGADAISFTPFHKILLEFFDRLKLKSFLFPLKISQLAPYPCLPQPPAARMPKISKITGAFAP</sequence>
<protein>
    <submittedName>
        <fullName evidence="1">Uncharacterized protein</fullName>
    </submittedName>
</protein>
<gene>
    <name evidence="1" type="ORF">MTY_1079</name>
</gene>
<dbReference type="Proteomes" id="UP000063718">
    <property type="component" value="Unassembled WGS sequence"/>
</dbReference>
<dbReference type="EMBL" id="DF238840">
    <property type="protein sequence ID" value="GAF25742.1"/>
    <property type="molecule type" value="Genomic_DNA"/>
</dbReference>
<accession>A0A0S6UDQ6</accession>
<proteinExistence type="predicted"/>
<reference evidence="1" key="1">
    <citation type="journal article" date="2014" name="Gene">
        <title>Genome-guided analysis of transformation efficiency and carbon dioxide assimilation by Moorella thermoacetica Y72.</title>
        <authorList>
            <person name="Tsukahara K."/>
            <person name="Kita A."/>
            <person name="Nakashimada Y."/>
            <person name="Hoshino T."/>
            <person name="Murakami K."/>
        </authorList>
    </citation>
    <scope>NUCLEOTIDE SEQUENCE [LARGE SCALE GENOMIC DNA]</scope>
    <source>
        <strain evidence="1">Y72</strain>
    </source>
</reference>
<dbReference type="AlphaFoldDB" id="A0A0S6UDQ6"/>
<name>A0A0S6UDQ6_NEOTH</name>
<evidence type="ECO:0000313" key="1">
    <source>
        <dbReference type="EMBL" id="GAF25742.1"/>
    </source>
</evidence>